<keyword evidence="1" id="KW-1133">Transmembrane helix</keyword>
<comment type="caution">
    <text evidence="3">The sequence shown here is derived from an EMBL/GenBank/DDBJ whole genome shotgun (WGS) entry which is preliminary data.</text>
</comment>
<feature type="domain" description="Metallo-beta-lactamase" evidence="2">
    <location>
        <begin position="56"/>
        <end position="251"/>
    </location>
</feature>
<dbReference type="PANTHER" id="PTHR46018:SF2">
    <property type="entry name" value="ZINC PHOSPHODIESTERASE ELAC PROTEIN 1"/>
    <property type="match status" value="1"/>
</dbReference>
<gene>
    <name evidence="3" type="ORF">FXF49_05965</name>
</gene>
<keyword evidence="1" id="KW-0812">Transmembrane</keyword>
<dbReference type="InterPro" id="IPR036866">
    <property type="entry name" value="RibonucZ/Hydroxyglut_hydro"/>
</dbReference>
<dbReference type="AlphaFoldDB" id="A0A5D0MPA7"/>
<name>A0A5D0MPA7_FLESI</name>
<evidence type="ECO:0000256" key="1">
    <source>
        <dbReference type="SAM" id="Phobius"/>
    </source>
</evidence>
<dbReference type="GO" id="GO:0042781">
    <property type="term" value="F:3'-tRNA processing endoribonuclease activity"/>
    <property type="evidence" value="ECO:0007669"/>
    <property type="project" value="TreeGrafter"/>
</dbReference>
<dbReference type="Pfam" id="PF23023">
    <property type="entry name" value="Anti-Pycsar_Apyc1"/>
    <property type="match status" value="1"/>
</dbReference>
<dbReference type="PANTHER" id="PTHR46018">
    <property type="entry name" value="ZINC PHOSPHODIESTERASE ELAC PROTEIN 1"/>
    <property type="match status" value="1"/>
</dbReference>
<dbReference type="Gene3D" id="3.60.15.10">
    <property type="entry name" value="Ribonuclease Z/Hydroxyacylglutathione hydrolase-like"/>
    <property type="match status" value="1"/>
</dbReference>
<sequence length="281" mass="31950">MAIRIKTIIIIPAIIIFSILSFEIYFKLLYHQFMKGKSIKFTILGSGSAVPFENRASASYLLETYGGKFLLDCGFECVGRLSAAGFDPDELNGIFISHKHPDHFMGLIHLLFALKSPFYNREIPLYIAGFKGIEEYFNSFKKILGKWVEPGFDVRFSDKDELDIADCNFQLFPTIHSEESTGVCIIVDDKKIVYTSDTEYSDSYIDYLRNAELAVVDCAASTELPVEGHMNYREGLDMAGKAGVKRLVFSHFYPNSADFDLNRLDTDVEFYKARDLMSLYL</sequence>
<dbReference type="SUPFAM" id="SSF56281">
    <property type="entry name" value="Metallo-hydrolase/oxidoreductase"/>
    <property type="match status" value="1"/>
</dbReference>
<evidence type="ECO:0000259" key="2">
    <source>
        <dbReference type="SMART" id="SM00849"/>
    </source>
</evidence>
<dbReference type="Proteomes" id="UP000323337">
    <property type="component" value="Unassembled WGS sequence"/>
</dbReference>
<feature type="transmembrane region" description="Helical" evidence="1">
    <location>
        <begin position="7"/>
        <end position="30"/>
    </location>
</feature>
<dbReference type="CDD" id="cd16272">
    <property type="entry name" value="RNaseZ_MBL-fold"/>
    <property type="match status" value="1"/>
</dbReference>
<accession>A0A5D0MPA7</accession>
<dbReference type="EMBL" id="VSIV01000140">
    <property type="protein sequence ID" value="TYB33453.1"/>
    <property type="molecule type" value="Genomic_DNA"/>
</dbReference>
<evidence type="ECO:0000313" key="3">
    <source>
        <dbReference type="EMBL" id="TYB33453.1"/>
    </source>
</evidence>
<dbReference type="SMART" id="SM00849">
    <property type="entry name" value="Lactamase_B"/>
    <property type="match status" value="1"/>
</dbReference>
<proteinExistence type="predicted"/>
<organism evidence="3 4">
    <name type="scientific">Flexistipes sinusarabici</name>
    <dbReference type="NCBI Taxonomy" id="2352"/>
    <lineage>
        <taxon>Bacteria</taxon>
        <taxon>Pseudomonadati</taxon>
        <taxon>Deferribacterota</taxon>
        <taxon>Deferribacteres</taxon>
        <taxon>Deferribacterales</taxon>
        <taxon>Flexistipitaceae</taxon>
        <taxon>Flexistipes</taxon>
    </lineage>
</organism>
<evidence type="ECO:0000313" key="4">
    <source>
        <dbReference type="Proteomes" id="UP000323337"/>
    </source>
</evidence>
<protein>
    <submittedName>
        <fullName evidence="3">Ribonuclease Z</fullName>
    </submittedName>
</protein>
<reference evidence="3 4" key="1">
    <citation type="submission" date="2019-08" db="EMBL/GenBank/DDBJ databases">
        <title>Genomic characterization of a novel candidate phylum (ARYD3) from a high temperature, high salinity tertiary oil reservoir in north central Oklahoma, USA.</title>
        <authorList>
            <person name="Youssef N.H."/>
            <person name="Yadav A."/>
            <person name="Elshahed M.S."/>
        </authorList>
    </citation>
    <scope>NUCLEOTIDE SEQUENCE [LARGE SCALE GENOMIC DNA]</scope>
    <source>
        <strain evidence="3">ARYD1</strain>
    </source>
</reference>
<dbReference type="InterPro" id="IPR001279">
    <property type="entry name" value="Metallo-B-lactamas"/>
</dbReference>
<keyword evidence="1" id="KW-0472">Membrane</keyword>